<dbReference type="PANTHER" id="PTHR42973:SF39">
    <property type="entry name" value="FAD-BINDING PCMH-TYPE DOMAIN-CONTAINING PROTEIN"/>
    <property type="match status" value="1"/>
</dbReference>
<evidence type="ECO:0000256" key="5">
    <source>
        <dbReference type="ARBA" id="ARBA00023002"/>
    </source>
</evidence>
<dbReference type="SUPFAM" id="SSF56176">
    <property type="entry name" value="FAD-binding/transporter-associated domain-like"/>
    <property type="match status" value="1"/>
</dbReference>
<dbReference type="InterPro" id="IPR050416">
    <property type="entry name" value="FAD-linked_Oxidoreductase"/>
</dbReference>
<dbReference type="EMBL" id="AP022595">
    <property type="protein sequence ID" value="BBY57008.1"/>
    <property type="molecule type" value="Genomic_DNA"/>
</dbReference>
<evidence type="ECO:0000259" key="6">
    <source>
        <dbReference type="PROSITE" id="PS51387"/>
    </source>
</evidence>
<name>A0A7I7SJR3_9MYCO</name>
<organism evidence="7 8">
    <name type="scientific">Mycolicibacterium sarraceniae</name>
    <dbReference type="NCBI Taxonomy" id="1534348"/>
    <lineage>
        <taxon>Bacteria</taxon>
        <taxon>Bacillati</taxon>
        <taxon>Actinomycetota</taxon>
        <taxon>Actinomycetes</taxon>
        <taxon>Mycobacteriales</taxon>
        <taxon>Mycobacteriaceae</taxon>
        <taxon>Mycolicibacterium</taxon>
    </lineage>
</organism>
<evidence type="ECO:0000313" key="7">
    <source>
        <dbReference type="EMBL" id="BBY57008.1"/>
    </source>
</evidence>
<comment type="similarity">
    <text evidence="2">Belongs to the oxygen-dependent FAD-linked oxidoreductase family.</text>
</comment>
<evidence type="ECO:0000256" key="3">
    <source>
        <dbReference type="ARBA" id="ARBA00022630"/>
    </source>
</evidence>
<feature type="domain" description="FAD-binding PCMH-type" evidence="6">
    <location>
        <begin position="1"/>
        <end position="123"/>
    </location>
</feature>
<reference evidence="7 8" key="1">
    <citation type="journal article" date="2019" name="Emerg. Microbes Infect.">
        <title>Comprehensive subspecies identification of 175 nontuberculous mycobacteria species based on 7547 genomic profiles.</title>
        <authorList>
            <person name="Matsumoto Y."/>
            <person name="Kinjo T."/>
            <person name="Motooka D."/>
            <person name="Nabeya D."/>
            <person name="Jung N."/>
            <person name="Uechi K."/>
            <person name="Horii T."/>
            <person name="Iida T."/>
            <person name="Fujita J."/>
            <person name="Nakamura S."/>
        </authorList>
    </citation>
    <scope>NUCLEOTIDE SEQUENCE [LARGE SCALE GENOMIC DNA]</scope>
    <source>
        <strain evidence="7 8">JCM 30395</strain>
    </source>
</reference>
<dbReference type="KEGG" id="msar:MSAR_01440"/>
<dbReference type="Pfam" id="PF01565">
    <property type="entry name" value="FAD_binding_4"/>
    <property type="match status" value="1"/>
</dbReference>
<gene>
    <name evidence="7" type="ORF">MSAR_01440</name>
</gene>
<keyword evidence="8" id="KW-1185">Reference proteome</keyword>
<evidence type="ECO:0000256" key="1">
    <source>
        <dbReference type="ARBA" id="ARBA00001974"/>
    </source>
</evidence>
<keyword evidence="3" id="KW-0285">Flavoprotein</keyword>
<dbReference type="PANTHER" id="PTHR42973">
    <property type="entry name" value="BINDING OXIDOREDUCTASE, PUTATIVE (AFU_ORTHOLOGUE AFUA_1G17690)-RELATED"/>
    <property type="match status" value="1"/>
</dbReference>
<evidence type="ECO:0000256" key="2">
    <source>
        <dbReference type="ARBA" id="ARBA00005466"/>
    </source>
</evidence>
<dbReference type="GO" id="GO:0071949">
    <property type="term" value="F:FAD binding"/>
    <property type="evidence" value="ECO:0007669"/>
    <property type="project" value="InterPro"/>
</dbReference>
<dbReference type="Proteomes" id="UP000466445">
    <property type="component" value="Chromosome"/>
</dbReference>
<protein>
    <recommendedName>
        <fullName evidence="6">FAD-binding PCMH-type domain-containing protein</fullName>
    </recommendedName>
</protein>
<dbReference type="InterPro" id="IPR016166">
    <property type="entry name" value="FAD-bd_PCMH"/>
</dbReference>
<dbReference type="AlphaFoldDB" id="A0A7I7SJR3"/>
<dbReference type="InterPro" id="IPR036318">
    <property type="entry name" value="FAD-bd_PCMH-like_sf"/>
</dbReference>
<proteinExistence type="inferred from homology"/>
<dbReference type="InterPro" id="IPR016169">
    <property type="entry name" value="FAD-bd_PCMH_sub2"/>
</dbReference>
<dbReference type="PROSITE" id="PS51387">
    <property type="entry name" value="FAD_PCMH"/>
    <property type="match status" value="1"/>
</dbReference>
<accession>A0A7I7SJR3</accession>
<evidence type="ECO:0000256" key="4">
    <source>
        <dbReference type="ARBA" id="ARBA00022827"/>
    </source>
</evidence>
<keyword evidence="4" id="KW-0274">FAD</keyword>
<dbReference type="InterPro" id="IPR006094">
    <property type="entry name" value="Oxid_FAD_bind_N"/>
</dbReference>
<comment type="cofactor">
    <cofactor evidence="1">
        <name>FAD</name>
        <dbReference type="ChEBI" id="CHEBI:57692"/>
    </cofactor>
</comment>
<evidence type="ECO:0000313" key="8">
    <source>
        <dbReference type="Proteomes" id="UP000466445"/>
    </source>
</evidence>
<keyword evidence="5" id="KW-0560">Oxidoreductase</keyword>
<sequence>MIDLRRLPGGIDIDAGRNMVTVPPAADLDSVQAQLAASGRSIPSGSCPTVGVAGLALGGGLGSDAQRCGLTCDAMVSASLVLPTGAVVTASADDHDDLFWALRGGGGGNIGVVTSLTFRTFDAADRDVVTMTFQRPTRRAAG</sequence>
<dbReference type="Gene3D" id="3.30.465.10">
    <property type="match status" value="1"/>
</dbReference>
<dbReference type="GO" id="GO:0016491">
    <property type="term" value="F:oxidoreductase activity"/>
    <property type="evidence" value="ECO:0007669"/>
    <property type="project" value="UniProtKB-KW"/>
</dbReference>